<dbReference type="SUPFAM" id="SSF50630">
    <property type="entry name" value="Acid proteases"/>
    <property type="match status" value="1"/>
</dbReference>
<dbReference type="InterPro" id="IPR018061">
    <property type="entry name" value="Retropepsins"/>
</dbReference>
<evidence type="ECO:0000256" key="1">
    <source>
        <dbReference type="ARBA" id="ARBA00022801"/>
    </source>
</evidence>
<feature type="domain" description="Peptidase A2" evidence="3">
    <location>
        <begin position="330"/>
        <end position="407"/>
    </location>
</feature>
<dbReference type="GO" id="GO:0006508">
    <property type="term" value="P:proteolysis"/>
    <property type="evidence" value="ECO:0007669"/>
    <property type="project" value="InterPro"/>
</dbReference>
<dbReference type="PROSITE" id="PS50175">
    <property type="entry name" value="ASP_PROT_RETROV"/>
    <property type="match status" value="1"/>
</dbReference>
<feature type="region of interest" description="Disordered" evidence="2">
    <location>
        <begin position="221"/>
        <end position="256"/>
    </location>
</feature>
<accession>A0A1Y1KEL4</accession>
<dbReference type="PANTHER" id="PTHR33198:SF20">
    <property type="entry name" value="RETROTRANSPOSON GAG DOMAIN-CONTAINING PROTEIN"/>
    <property type="match status" value="1"/>
</dbReference>
<organism evidence="4">
    <name type="scientific">Photinus pyralis</name>
    <name type="common">Common eastern firefly</name>
    <name type="synonym">Lampyris pyralis</name>
    <dbReference type="NCBI Taxonomy" id="7054"/>
    <lineage>
        <taxon>Eukaryota</taxon>
        <taxon>Metazoa</taxon>
        <taxon>Ecdysozoa</taxon>
        <taxon>Arthropoda</taxon>
        <taxon>Hexapoda</taxon>
        <taxon>Insecta</taxon>
        <taxon>Pterygota</taxon>
        <taxon>Neoptera</taxon>
        <taxon>Endopterygota</taxon>
        <taxon>Coleoptera</taxon>
        <taxon>Polyphaga</taxon>
        <taxon>Elateriformia</taxon>
        <taxon>Elateroidea</taxon>
        <taxon>Lampyridae</taxon>
        <taxon>Lampyrinae</taxon>
        <taxon>Photinus</taxon>
    </lineage>
</organism>
<reference evidence="4" key="1">
    <citation type="journal article" date="2016" name="Sci. Rep.">
        <title>Molecular characterization of firefly nuptial gifts: a multi-omics approach sheds light on postcopulatory sexual selection.</title>
        <authorList>
            <person name="Al-Wathiqui N."/>
            <person name="Fallon T.R."/>
            <person name="South A."/>
            <person name="Weng J.K."/>
            <person name="Lewis S.M."/>
        </authorList>
    </citation>
    <scope>NUCLEOTIDE SEQUENCE</scope>
</reference>
<dbReference type="PANTHER" id="PTHR33198">
    <property type="entry name" value="ANK_REP_REGION DOMAIN-CONTAINING PROTEIN-RELATED"/>
    <property type="match status" value="1"/>
</dbReference>
<dbReference type="Gene3D" id="2.40.70.10">
    <property type="entry name" value="Acid Proteases"/>
    <property type="match status" value="1"/>
</dbReference>
<dbReference type="InterPro" id="IPR001995">
    <property type="entry name" value="Peptidase_A2_cat"/>
</dbReference>
<dbReference type="AlphaFoldDB" id="A0A1Y1KEL4"/>
<dbReference type="Pfam" id="PF00077">
    <property type="entry name" value="RVP"/>
    <property type="match status" value="1"/>
</dbReference>
<dbReference type="PROSITE" id="PS00141">
    <property type="entry name" value="ASP_PROTEASE"/>
    <property type="match status" value="1"/>
</dbReference>
<protein>
    <recommendedName>
        <fullName evidence="3">Peptidase A2 domain-containing protein</fullName>
    </recommendedName>
</protein>
<dbReference type="EMBL" id="GEZM01090655">
    <property type="protein sequence ID" value="JAV57218.1"/>
    <property type="molecule type" value="Transcribed_RNA"/>
</dbReference>
<sequence length="453" mass="51081">MANDGENVNVEGRDSAPVPQYHLANISPPGKFNFAIPASWPQWKKRFERYMTVSGYNTRADTDKVDMLLYVMGEEAEEVIPQLNLERASYKDVMTKLEDHFIPQRNVIFERFKFNSRVQRPGESVDNFVTALHSLAEHCQYANLKDELIRDRIVVGLLDVKTSERMQLQKTLTLQEATQMARQAETQASQNLILRQEGKLHGVAALHNKGSNQFEKTRAKFSNQRGADNHASQEGNQSSQKKCSRCGQPDCTNKEKCPARNSICRKCSKKGHWGIACRSKGSVKAVMQMDDLTEEEVHESAGSCFYLGCMFTNSDKQWLVNIVIDSNLEKTFLVDTGADVICIPNKVLPKGYNSKIIECTESIGGPDSSNLKVIGKVKLELAYRNEIYFSYVYVIENLKLPILGRPGIVKLNILKVPELKQLQVCTVEDASTTLSKQVIEEKYAGIFKEIKLS</sequence>
<evidence type="ECO:0000313" key="4">
    <source>
        <dbReference type="EMBL" id="JAV57217.1"/>
    </source>
</evidence>
<name>A0A1Y1KEL4_PHOPY</name>
<dbReference type="GO" id="GO:0004190">
    <property type="term" value="F:aspartic-type endopeptidase activity"/>
    <property type="evidence" value="ECO:0007669"/>
    <property type="project" value="InterPro"/>
</dbReference>
<dbReference type="InterPro" id="IPR021109">
    <property type="entry name" value="Peptidase_aspartic_dom_sf"/>
</dbReference>
<keyword evidence="1" id="KW-0378">Hydrolase</keyword>
<dbReference type="EMBL" id="GEZM01090655">
    <property type="protein sequence ID" value="JAV57217.1"/>
    <property type="molecule type" value="Transcribed_RNA"/>
</dbReference>
<evidence type="ECO:0000259" key="3">
    <source>
        <dbReference type="PROSITE" id="PS50175"/>
    </source>
</evidence>
<feature type="compositionally biased region" description="Polar residues" evidence="2">
    <location>
        <begin position="221"/>
        <end position="241"/>
    </location>
</feature>
<evidence type="ECO:0000256" key="2">
    <source>
        <dbReference type="SAM" id="MobiDB-lite"/>
    </source>
</evidence>
<dbReference type="InterPro" id="IPR001969">
    <property type="entry name" value="Aspartic_peptidase_AS"/>
</dbReference>
<proteinExistence type="predicted"/>